<dbReference type="CDD" id="cd01887">
    <property type="entry name" value="IF2_eIF5B"/>
    <property type="match status" value="1"/>
</dbReference>
<evidence type="ECO:0000256" key="5">
    <source>
        <dbReference type="ARBA" id="ARBA00022540"/>
    </source>
</evidence>
<dbReference type="Pfam" id="PF22042">
    <property type="entry name" value="EF-G_D2"/>
    <property type="match status" value="1"/>
</dbReference>
<dbReference type="GO" id="GO:0003743">
    <property type="term" value="F:translation initiation factor activity"/>
    <property type="evidence" value="ECO:0007669"/>
    <property type="project" value="UniProtKB-UniRule"/>
</dbReference>
<evidence type="ECO:0000259" key="15">
    <source>
        <dbReference type="PROSITE" id="PS51722"/>
    </source>
</evidence>
<dbReference type="InterPro" id="IPR036925">
    <property type="entry name" value="TIF_IF2_dom3_sf"/>
</dbReference>
<evidence type="ECO:0000256" key="8">
    <source>
        <dbReference type="ARBA" id="ARBA00023134"/>
    </source>
</evidence>
<dbReference type="InterPro" id="IPR004161">
    <property type="entry name" value="EFTu-like_2"/>
</dbReference>
<dbReference type="SUPFAM" id="SSF52540">
    <property type="entry name" value="P-loop containing nucleoside triphosphate hydrolases"/>
    <property type="match status" value="1"/>
</dbReference>
<dbReference type="CDD" id="cd03702">
    <property type="entry name" value="IF2_mtIF2_II"/>
    <property type="match status" value="1"/>
</dbReference>
<feature type="binding site" evidence="10">
    <location>
        <begin position="288"/>
        <end position="295"/>
    </location>
    <ligand>
        <name>GTP</name>
        <dbReference type="ChEBI" id="CHEBI:37565"/>
    </ligand>
</feature>
<dbReference type="CDD" id="cd03692">
    <property type="entry name" value="mtIF2_IVc"/>
    <property type="match status" value="1"/>
</dbReference>
<dbReference type="EMBL" id="SAXT01000005">
    <property type="protein sequence ID" value="TXJ12109.1"/>
    <property type="molecule type" value="Genomic_DNA"/>
</dbReference>
<evidence type="ECO:0000256" key="3">
    <source>
        <dbReference type="ARBA" id="ARBA00020675"/>
    </source>
</evidence>
<dbReference type="InterPro" id="IPR000178">
    <property type="entry name" value="TF_IF2_bacterial-like"/>
</dbReference>
<organism evidence="16 17">
    <name type="scientific">Brachyspira aalborgi</name>
    <dbReference type="NCBI Taxonomy" id="29522"/>
    <lineage>
        <taxon>Bacteria</taxon>
        <taxon>Pseudomonadati</taxon>
        <taxon>Spirochaetota</taxon>
        <taxon>Spirochaetia</taxon>
        <taxon>Brachyspirales</taxon>
        <taxon>Brachyspiraceae</taxon>
        <taxon>Brachyspira</taxon>
    </lineage>
</organism>
<evidence type="ECO:0000313" key="16">
    <source>
        <dbReference type="EMBL" id="TXJ12109.1"/>
    </source>
</evidence>
<dbReference type="PROSITE" id="PS51722">
    <property type="entry name" value="G_TR_2"/>
    <property type="match status" value="1"/>
</dbReference>
<dbReference type="FunFam" id="2.40.30.10:FF:000054">
    <property type="entry name" value="Translation initiation factor IF-2"/>
    <property type="match status" value="1"/>
</dbReference>
<dbReference type="AlphaFoldDB" id="A0A5C8CFR6"/>
<evidence type="ECO:0000256" key="7">
    <source>
        <dbReference type="ARBA" id="ARBA00022917"/>
    </source>
</evidence>
<keyword evidence="6 10" id="KW-0547">Nucleotide-binding</keyword>
<dbReference type="PANTHER" id="PTHR43381:SF5">
    <property type="entry name" value="TR-TYPE G DOMAIN-CONTAINING PROTEIN"/>
    <property type="match status" value="1"/>
</dbReference>
<dbReference type="InterPro" id="IPR015760">
    <property type="entry name" value="TIF_IF2"/>
</dbReference>
<accession>A0A5C8CFR6</accession>
<comment type="subcellular location">
    <subcellularLocation>
        <location evidence="1 10 12">Cytoplasm</location>
    </subcellularLocation>
</comment>
<dbReference type="SUPFAM" id="SSF50447">
    <property type="entry name" value="Translation proteins"/>
    <property type="match status" value="2"/>
</dbReference>
<dbReference type="InterPro" id="IPR000795">
    <property type="entry name" value="T_Tr_GTP-bd_dom"/>
</dbReference>
<feature type="compositionally biased region" description="Low complexity" evidence="14">
    <location>
        <begin position="25"/>
        <end position="35"/>
    </location>
</feature>
<dbReference type="Pfam" id="PF11987">
    <property type="entry name" value="IF-2"/>
    <property type="match status" value="1"/>
</dbReference>
<reference evidence="16 17" key="1">
    <citation type="journal article" date="1992" name="Lakartidningen">
        <title>[Penicillin V and not amoxicillin is the first choice preparation in acute otitis].</title>
        <authorList>
            <person name="Kamme C."/>
            <person name="Lundgren K."/>
            <person name="Prellner K."/>
        </authorList>
    </citation>
    <scope>NUCLEOTIDE SEQUENCE [LARGE SCALE GENOMIC DNA]</scope>
    <source>
        <strain evidence="16 17">W1</strain>
    </source>
</reference>
<evidence type="ECO:0000256" key="13">
    <source>
        <dbReference type="SAM" id="Coils"/>
    </source>
</evidence>
<comment type="similarity">
    <text evidence="2 10 11">Belongs to the TRAFAC class translation factor GTPase superfamily. Classic translation factor GTPase family. IF-2 subfamily.</text>
</comment>
<dbReference type="Proteomes" id="UP000325116">
    <property type="component" value="Unassembled WGS sequence"/>
</dbReference>
<keyword evidence="8 10" id="KW-0342">GTP-binding</keyword>
<evidence type="ECO:0000256" key="4">
    <source>
        <dbReference type="ARBA" id="ARBA00022490"/>
    </source>
</evidence>
<dbReference type="Gene3D" id="2.40.30.10">
    <property type="entry name" value="Translation factors"/>
    <property type="match status" value="2"/>
</dbReference>
<dbReference type="FunFam" id="3.40.50.300:FF:000019">
    <property type="entry name" value="Translation initiation factor IF-2"/>
    <property type="match status" value="1"/>
</dbReference>
<feature type="region of interest" description="G-domain" evidence="10">
    <location>
        <begin position="282"/>
        <end position="430"/>
    </location>
</feature>
<evidence type="ECO:0000256" key="2">
    <source>
        <dbReference type="ARBA" id="ARBA00007733"/>
    </source>
</evidence>
<feature type="coiled-coil region" evidence="13">
    <location>
        <begin position="173"/>
        <end position="207"/>
    </location>
</feature>
<feature type="compositionally biased region" description="Polar residues" evidence="14">
    <location>
        <begin position="131"/>
        <end position="145"/>
    </location>
</feature>
<dbReference type="GO" id="GO:0003924">
    <property type="term" value="F:GTPase activity"/>
    <property type="evidence" value="ECO:0007669"/>
    <property type="project" value="UniProtKB-UniRule"/>
</dbReference>
<evidence type="ECO:0000313" key="17">
    <source>
        <dbReference type="Proteomes" id="UP000325116"/>
    </source>
</evidence>
<dbReference type="InterPro" id="IPR027417">
    <property type="entry name" value="P-loop_NTPase"/>
</dbReference>
<feature type="region of interest" description="Disordered" evidence="14">
    <location>
        <begin position="1"/>
        <end position="160"/>
    </location>
</feature>
<dbReference type="Pfam" id="PF04760">
    <property type="entry name" value="IF2_N"/>
    <property type="match status" value="1"/>
</dbReference>
<evidence type="ECO:0000256" key="9">
    <source>
        <dbReference type="ARBA" id="ARBA00025162"/>
    </source>
</evidence>
<proteinExistence type="inferred from homology"/>
<dbReference type="GO" id="GO:0005525">
    <property type="term" value="F:GTP binding"/>
    <property type="evidence" value="ECO:0007669"/>
    <property type="project" value="UniProtKB-KW"/>
</dbReference>
<dbReference type="NCBIfam" id="TIGR00231">
    <property type="entry name" value="small_GTP"/>
    <property type="match status" value="1"/>
</dbReference>
<dbReference type="InterPro" id="IPR005225">
    <property type="entry name" value="Small_GTP-bd"/>
</dbReference>
<evidence type="ECO:0000256" key="6">
    <source>
        <dbReference type="ARBA" id="ARBA00022741"/>
    </source>
</evidence>
<dbReference type="SUPFAM" id="SSF52156">
    <property type="entry name" value="Initiation factor IF2/eIF5b, domain 3"/>
    <property type="match status" value="1"/>
</dbReference>
<dbReference type="Gene3D" id="3.40.50.300">
    <property type="entry name" value="P-loop containing nucleotide triphosphate hydrolases"/>
    <property type="match status" value="1"/>
</dbReference>
<evidence type="ECO:0000256" key="11">
    <source>
        <dbReference type="RuleBase" id="RU000644"/>
    </source>
</evidence>
<feature type="compositionally biased region" description="Basic and acidic residues" evidence="14">
    <location>
        <begin position="149"/>
        <end position="160"/>
    </location>
</feature>
<evidence type="ECO:0000256" key="12">
    <source>
        <dbReference type="RuleBase" id="RU000645"/>
    </source>
</evidence>
<feature type="compositionally biased region" description="Basic residues" evidence="14">
    <location>
        <begin position="46"/>
        <end position="59"/>
    </location>
</feature>
<dbReference type="FunFam" id="3.40.50.10050:FF:000001">
    <property type="entry name" value="Translation initiation factor IF-2"/>
    <property type="match status" value="1"/>
</dbReference>
<evidence type="ECO:0000256" key="1">
    <source>
        <dbReference type="ARBA" id="ARBA00004496"/>
    </source>
</evidence>
<dbReference type="InterPro" id="IPR023115">
    <property type="entry name" value="TIF_IF2_dom3"/>
</dbReference>
<comment type="function">
    <text evidence="9 10 11">One of the essential components for the initiation of protein synthesis. Protects formylmethionyl-tRNA from spontaneous hydrolysis and promotes its binding to the 30S ribosomal subunits. Also involved in the hydrolysis of GTP during the formation of the 70S ribosomal complex.</text>
</comment>
<keyword evidence="4 10" id="KW-0963">Cytoplasm</keyword>
<keyword evidence="5 10" id="KW-0396">Initiation factor</keyword>
<evidence type="ECO:0000256" key="10">
    <source>
        <dbReference type="HAMAP-Rule" id="MF_00100"/>
    </source>
</evidence>
<dbReference type="InterPro" id="IPR009000">
    <property type="entry name" value="Transl_B-barrel_sf"/>
</dbReference>
<dbReference type="Gene3D" id="3.40.50.10050">
    <property type="entry name" value="Translation initiation factor IF- 2, domain 3"/>
    <property type="match status" value="1"/>
</dbReference>
<feature type="compositionally biased region" description="Basic and acidic residues" evidence="14">
    <location>
        <begin position="60"/>
        <end position="123"/>
    </location>
</feature>
<dbReference type="InterPro" id="IPR044145">
    <property type="entry name" value="IF2_II"/>
</dbReference>
<feature type="binding site" evidence="10">
    <location>
        <begin position="388"/>
        <end position="391"/>
    </location>
    <ligand>
        <name>GTP</name>
        <dbReference type="ChEBI" id="CHEBI:37565"/>
    </ligand>
</feature>
<sequence>MANKSNKKEEKENIKVDKPKKVIIKSKASSSNKATKNTEDTQATAVKKKVKKVVKKKIIIKTEKTDKAEDTKKSENNKTEINKKNKEGFKENFRERVKEKNYSHNREHKENKQKSSFGEDNKHFGKHSNKESAQAPTSTEDNSYQKGGGRRDSKKRDYDKKNFIKDAKAEAALRQENKIFNKLQAKKRQQEQRLASVEKEINIMETITVGDLAKKMNLRASDIISKLMAMGTMARVNDIIDSDTATIIADDFGCKVNVISLQEEATIEVKEDREEDLKPRPPVVTIMGHVDHGKTSLLDAIRQSNITAKESGGITQNIGAYKVKIPSGEIAFIDTPGHAAFTMMRARGAKSTDIVILVVASDDGVMPQTLEALNHAKEANVPIIVAVNKMDLPNASMDKVKAALSEYGLTPEEWGGDTQYIGVSALHKTGIKELLEAIILQAEMLELKANPNREAIGIVLEASLEQGRGPVGTVLVQNGTLKIGDYFVCGLSVGKVRAMVNDLGKRVNEALPSTPVEVLGFEKTPEAGESFNVMLDEKEAKAIADKRVQLKQQEALKANVKVTLENLYEKIASESMKEFKVIIKADVQGSAEALKDALNKIQSDKIRFVSIYSASGAVSESDVNLAHASNAIIIAYRVRPSAKAKELSEKLSIPIERYDIIYEAIESIQNAMKGSLERIKKEVDIGVVEVRDVFHIPKVGTIAGCYVTSGKIERNSGVRVLRDDVLIYTSKISSLRRIKDDVKEVASGYECGASIENFNDIKKGDILEIFKIEEIAQEL</sequence>
<dbReference type="NCBIfam" id="TIGR00487">
    <property type="entry name" value="IF-2"/>
    <property type="match status" value="1"/>
</dbReference>
<keyword evidence="13" id="KW-0175">Coiled coil</keyword>
<feature type="binding site" evidence="10">
    <location>
        <begin position="334"/>
        <end position="338"/>
    </location>
    <ligand>
        <name>GTP</name>
        <dbReference type="ChEBI" id="CHEBI:37565"/>
    </ligand>
</feature>
<dbReference type="PANTHER" id="PTHR43381">
    <property type="entry name" value="TRANSLATION INITIATION FACTOR IF-2-RELATED"/>
    <property type="match status" value="1"/>
</dbReference>
<feature type="compositionally biased region" description="Basic and acidic residues" evidence="14">
    <location>
        <begin position="1"/>
        <end position="20"/>
    </location>
</feature>
<dbReference type="GO" id="GO:0005829">
    <property type="term" value="C:cytosol"/>
    <property type="evidence" value="ECO:0007669"/>
    <property type="project" value="TreeGrafter"/>
</dbReference>
<dbReference type="Pfam" id="PF03144">
    <property type="entry name" value="GTP_EFTU_D2"/>
    <property type="match status" value="1"/>
</dbReference>
<dbReference type="Pfam" id="PF00009">
    <property type="entry name" value="GTP_EFTU"/>
    <property type="match status" value="1"/>
</dbReference>
<evidence type="ECO:0000256" key="14">
    <source>
        <dbReference type="SAM" id="MobiDB-lite"/>
    </source>
</evidence>
<keyword evidence="7 10" id="KW-0648">Protein biosynthesis</keyword>
<dbReference type="FunFam" id="2.40.30.10:FF:000008">
    <property type="entry name" value="Translation initiation factor IF-2"/>
    <property type="match status" value="1"/>
</dbReference>
<dbReference type="InterPro" id="IPR053905">
    <property type="entry name" value="EF-G-like_DII"/>
</dbReference>
<dbReference type="PROSITE" id="PS01176">
    <property type="entry name" value="IF2"/>
    <property type="match status" value="1"/>
</dbReference>
<name>A0A5C8CFR6_9SPIR</name>
<dbReference type="InterPro" id="IPR006847">
    <property type="entry name" value="IF2_N"/>
</dbReference>
<dbReference type="HAMAP" id="MF_00100_B">
    <property type="entry name" value="IF_2_B"/>
    <property type="match status" value="1"/>
</dbReference>
<feature type="domain" description="Tr-type G" evidence="15">
    <location>
        <begin position="279"/>
        <end position="448"/>
    </location>
</feature>
<comment type="caution">
    <text evidence="16">The sequence shown here is derived from an EMBL/GenBank/DDBJ whole genome shotgun (WGS) entry which is preliminary data.</text>
</comment>
<gene>
    <name evidence="10" type="primary">infB</name>
    <name evidence="16" type="ORF">EPJ80_10515</name>
</gene>
<protein>
    <recommendedName>
        <fullName evidence="3 10">Translation initiation factor IF-2</fullName>
    </recommendedName>
</protein>
<dbReference type="RefSeq" id="WP_147758923.1">
    <property type="nucleotide sequence ID" value="NZ_SAXT01000005.1"/>
</dbReference>